<sequence length="374" mass="42698">MRSVNLILLMLGMLCFRVNAQTSAPSDERATTETVNLFRNLIKLQQKNKYLIGHQDALAYGVKWKYQPGRSDVKDVTGDYPALYGWELGHLEAGSKVNLDSVPFDKMREFIKDGYKRGGVITISWHGNNPMTGKTAWDPEPGTVASILPGGDKHDVFRKQLDKVAAFLLSLKGAGDEYIPVLFRPFHEHTGGWFWWGVKTTSDIEYQKLFRFTVEYLRDVKGLHHLLYVYNTASGFKNREEFLKRYPGDEFVDVLSFDAYQFSNQSADFSTALKADLAVVEDLAIARNKIAAVAETGYSQIPDAKWWTGTVAPSFKGRQFAFVLFWRNAGYKKDKTTEYYVPYKGQPSEGDFIRFYNLPETVFQKELGAMKIYR</sequence>
<dbReference type="PIRSF" id="PIRSF018168">
    <property type="entry name" value="Mannan-1_4-beta-mannosidase"/>
    <property type="match status" value="1"/>
</dbReference>
<reference evidence="10 11" key="1">
    <citation type="submission" date="2018-04" db="EMBL/GenBank/DDBJ databases">
        <title>Pedobacter chongqingensis sp. nov., isolated from a rottenly hemp rope.</title>
        <authorList>
            <person name="Cai Y."/>
        </authorList>
    </citation>
    <scope>NUCLEOTIDE SEQUENCE [LARGE SCALE GENOMIC DNA]</scope>
    <source>
        <strain evidence="10 11">FJ4-8</strain>
    </source>
</reference>
<dbReference type="GO" id="GO:0005576">
    <property type="term" value="C:extracellular region"/>
    <property type="evidence" value="ECO:0007669"/>
    <property type="project" value="UniProtKB-SubCell"/>
</dbReference>
<dbReference type="Gene3D" id="3.20.20.80">
    <property type="entry name" value="Glycosidases"/>
    <property type="match status" value="1"/>
</dbReference>
<proteinExistence type="inferred from homology"/>
<keyword evidence="4" id="KW-0732">Signal</keyword>
<comment type="caution">
    <text evidence="10">The sequence shown here is derived from an EMBL/GenBank/DDBJ whole genome shotgun (WGS) entry which is preliminary data.</text>
</comment>
<dbReference type="Pfam" id="PF02156">
    <property type="entry name" value="Glyco_hydro_26"/>
    <property type="match status" value="1"/>
</dbReference>
<evidence type="ECO:0000256" key="3">
    <source>
        <dbReference type="ARBA" id="ARBA00023295"/>
    </source>
</evidence>
<evidence type="ECO:0000259" key="9">
    <source>
        <dbReference type="PROSITE" id="PS51764"/>
    </source>
</evidence>
<dbReference type="InterPro" id="IPR016714">
    <property type="entry name" value="MANB/E"/>
</dbReference>
<feature type="signal peptide" evidence="4">
    <location>
        <begin position="1"/>
        <end position="20"/>
    </location>
</feature>
<keyword evidence="4" id="KW-0964">Secreted</keyword>
<keyword evidence="11" id="KW-1185">Reference proteome</keyword>
<evidence type="ECO:0000313" key="11">
    <source>
        <dbReference type="Proteomes" id="UP000245647"/>
    </source>
</evidence>
<dbReference type="OrthoDB" id="9803686at2"/>
<comment type="catalytic activity">
    <reaction evidence="4">
        <text>Random hydrolysis of (1-&gt;4)-beta-D-mannosidic linkages in mannans, galactomannans and glucomannans.</text>
        <dbReference type="EC" id="3.2.1.78"/>
    </reaction>
</comment>
<comment type="similarity">
    <text evidence="1 4 8">Belongs to the glycosyl hydrolase 26 family.</text>
</comment>
<keyword evidence="3 4" id="KW-0326">Glycosidase</keyword>
<dbReference type="GO" id="GO:0016985">
    <property type="term" value="F:mannan endo-1,4-beta-mannosidase activity"/>
    <property type="evidence" value="ECO:0007669"/>
    <property type="project" value="UniProtKB-UniRule"/>
</dbReference>
<feature type="binding site" evidence="6">
    <location>
        <position position="260"/>
    </location>
    <ligand>
        <name>substrate</name>
    </ligand>
</feature>
<feature type="binding site" evidence="6">
    <location>
        <position position="126"/>
    </location>
    <ligand>
        <name>substrate</name>
    </ligand>
</feature>
<feature type="active site" description="Proton donor" evidence="5 8">
    <location>
        <position position="188"/>
    </location>
</feature>
<evidence type="ECO:0000256" key="1">
    <source>
        <dbReference type="ARBA" id="ARBA00007754"/>
    </source>
</evidence>
<evidence type="ECO:0000256" key="5">
    <source>
        <dbReference type="PIRSR" id="PIRSR018168-1"/>
    </source>
</evidence>
<dbReference type="Proteomes" id="UP000245647">
    <property type="component" value="Unassembled WGS sequence"/>
</dbReference>
<dbReference type="RefSeq" id="WP_109415536.1">
    <property type="nucleotide sequence ID" value="NZ_QEAS01000006.1"/>
</dbReference>
<feature type="chain" id="PRO_5015377696" description="Mannan endo-1,4-beta-mannosidase" evidence="4">
    <location>
        <begin position="21"/>
        <end position="374"/>
    </location>
</feature>
<evidence type="ECO:0000256" key="8">
    <source>
        <dbReference type="PROSITE-ProRule" id="PRU01100"/>
    </source>
</evidence>
<evidence type="ECO:0000313" key="10">
    <source>
        <dbReference type="EMBL" id="PWG81152.1"/>
    </source>
</evidence>
<dbReference type="InterPro" id="IPR017853">
    <property type="entry name" value="GH"/>
</dbReference>
<dbReference type="PANTHER" id="PTHR40079">
    <property type="entry name" value="MANNAN ENDO-1,4-BETA-MANNOSIDASE E-RELATED"/>
    <property type="match status" value="1"/>
</dbReference>
<comment type="subcellular location">
    <subcellularLocation>
        <location evidence="4">Secreted</location>
    </subcellularLocation>
</comment>
<evidence type="ECO:0000256" key="2">
    <source>
        <dbReference type="ARBA" id="ARBA00022801"/>
    </source>
</evidence>
<feature type="site" description="Plays an important role in maintaining the position of the catalytic nucleophile" evidence="7">
    <location>
        <position position="187"/>
    </location>
</feature>
<dbReference type="InterPro" id="IPR022790">
    <property type="entry name" value="GH26_dom"/>
</dbReference>
<organism evidence="10 11">
    <name type="scientific">Pararcticibacter amylolyticus</name>
    <dbReference type="NCBI Taxonomy" id="2173175"/>
    <lineage>
        <taxon>Bacteria</taxon>
        <taxon>Pseudomonadati</taxon>
        <taxon>Bacteroidota</taxon>
        <taxon>Sphingobacteriia</taxon>
        <taxon>Sphingobacteriales</taxon>
        <taxon>Sphingobacteriaceae</taxon>
        <taxon>Pararcticibacter</taxon>
    </lineage>
</organism>
<evidence type="ECO:0000256" key="6">
    <source>
        <dbReference type="PIRSR" id="PIRSR018168-2"/>
    </source>
</evidence>
<keyword evidence="2 4" id="KW-0378">Hydrolase</keyword>
<dbReference type="EC" id="3.2.1.78" evidence="4"/>
<keyword evidence="4" id="KW-0119">Carbohydrate metabolism</keyword>
<dbReference type="PROSITE" id="PS51764">
    <property type="entry name" value="GH26"/>
    <property type="match status" value="1"/>
</dbReference>
<name>A0A2U2PIQ8_9SPHI</name>
<feature type="active site" description="Nucleophile" evidence="5 8">
    <location>
        <position position="295"/>
    </location>
</feature>
<dbReference type="PANTHER" id="PTHR40079:SF4">
    <property type="entry name" value="GH26 DOMAIN-CONTAINING PROTEIN-RELATED"/>
    <property type="match status" value="1"/>
</dbReference>
<evidence type="ECO:0000256" key="4">
    <source>
        <dbReference type="PIRNR" id="PIRNR018168"/>
    </source>
</evidence>
<gene>
    <name evidence="10" type="ORF">DDR33_08565</name>
</gene>
<protein>
    <recommendedName>
        <fullName evidence="4">Mannan endo-1,4-beta-mannosidase</fullName>
        <ecNumber evidence="4">3.2.1.78</ecNumber>
    </recommendedName>
</protein>
<dbReference type="AlphaFoldDB" id="A0A2U2PIQ8"/>
<dbReference type="InterPro" id="IPR000805">
    <property type="entry name" value="Glyco_hydro_26"/>
</dbReference>
<feature type="domain" description="GH26" evidence="9">
    <location>
        <begin position="32"/>
        <end position="365"/>
    </location>
</feature>
<accession>A0A2U2PIQ8</accession>
<dbReference type="SUPFAM" id="SSF51445">
    <property type="entry name" value="(Trans)glycosidases"/>
    <property type="match status" value="1"/>
</dbReference>
<dbReference type="EMBL" id="QEAS01000006">
    <property type="protein sequence ID" value="PWG81152.1"/>
    <property type="molecule type" value="Genomic_DNA"/>
</dbReference>
<dbReference type="GO" id="GO:0006080">
    <property type="term" value="P:substituted mannan metabolic process"/>
    <property type="evidence" value="ECO:0007669"/>
    <property type="project" value="UniProtKB-UniRule"/>
</dbReference>
<dbReference type="PRINTS" id="PR00739">
    <property type="entry name" value="GLHYDRLASE26"/>
</dbReference>
<evidence type="ECO:0000256" key="7">
    <source>
        <dbReference type="PIRSR" id="PIRSR018168-3"/>
    </source>
</evidence>
<feature type="binding site" evidence="6">
    <location>
        <position position="193"/>
    </location>
    <ligand>
        <name>substrate</name>
    </ligand>
</feature>